<sequence>MQACFISIEQESKLMMLKLFPMIMAILFSSVTSANNSFPDSVVDTSPSLQKCHETAISVMAFIDVADAAIYRPDCSKLPEIRGEKQLSFLYHRSIKSSDFIEASETLLKRNLTAAEYRNIETELQQFNAAYEDVNAGDSYDIRQTQDGLYLFKNGRQLAHSPSSTLAESYYQIWFGADPFDTDLKEDLLAPISNQPN</sequence>
<gene>
    <name evidence="2" type="ORF">MAMP_02671</name>
</gene>
<protein>
    <recommendedName>
        <fullName evidence="1">Chalcone isomerase domain-containing protein</fullName>
    </recommendedName>
</protein>
<dbReference type="Pfam" id="PF16036">
    <property type="entry name" value="Chalcone_3"/>
    <property type="match status" value="1"/>
</dbReference>
<evidence type="ECO:0000313" key="3">
    <source>
        <dbReference type="Proteomes" id="UP000003544"/>
    </source>
</evidence>
<dbReference type="InterPro" id="IPR036298">
    <property type="entry name" value="Chalcone_isomerase_sf"/>
</dbReference>
<dbReference type="STRING" id="1026882.MAMP_02671"/>
<accession>F5SVV6</accession>
<organism evidence="2 3">
    <name type="scientific">Methylophaga aminisulfidivorans MP</name>
    <dbReference type="NCBI Taxonomy" id="1026882"/>
    <lineage>
        <taxon>Bacteria</taxon>
        <taxon>Pseudomonadati</taxon>
        <taxon>Pseudomonadota</taxon>
        <taxon>Gammaproteobacteria</taxon>
        <taxon>Thiotrichales</taxon>
        <taxon>Piscirickettsiaceae</taxon>
        <taxon>Methylophaga</taxon>
    </lineage>
</organism>
<dbReference type="AlphaFoldDB" id="F5SVV6"/>
<name>F5SVV6_9GAMM</name>
<evidence type="ECO:0000259" key="1">
    <source>
        <dbReference type="Pfam" id="PF16036"/>
    </source>
</evidence>
<dbReference type="EMBL" id="AFIG01000001">
    <property type="protein sequence ID" value="EGL55677.1"/>
    <property type="molecule type" value="Genomic_DNA"/>
</dbReference>
<dbReference type="eggNOG" id="ENOG5032VQP">
    <property type="taxonomic scope" value="Bacteria"/>
</dbReference>
<keyword evidence="3" id="KW-1185">Reference proteome</keyword>
<evidence type="ECO:0000313" key="2">
    <source>
        <dbReference type="EMBL" id="EGL55677.1"/>
    </source>
</evidence>
<dbReference type="GO" id="GO:0016872">
    <property type="term" value="F:intramolecular lyase activity"/>
    <property type="evidence" value="ECO:0007669"/>
    <property type="project" value="InterPro"/>
</dbReference>
<feature type="domain" description="Chalcone isomerase" evidence="1">
    <location>
        <begin position="83"/>
        <end position="189"/>
    </location>
</feature>
<dbReference type="Proteomes" id="UP000003544">
    <property type="component" value="Unassembled WGS sequence"/>
</dbReference>
<proteinExistence type="predicted"/>
<reference evidence="2 3" key="1">
    <citation type="journal article" date="2011" name="J. Bacteriol.">
        <title>Draft genome sequence of Methylophaga aminisulfidivorans MP T.</title>
        <authorList>
            <person name="Han G.H."/>
            <person name="Kim W."/>
            <person name="Chun J."/>
            <person name="Kim S.W."/>
        </authorList>
    </citation>
    <scope>NUCLEOTIDE SEQUENCE [LARGE SCALE GENOMIC DNA]</scope>
    <source>
        <strain evidence="3">MP(T)</strain>
    </source>
</reference>
<dbReference type="InterPro" id="IPR016087">
    <property type="entry name" value="Chalcone_isomerase"/>
</dbReference>
<comment type="caution">
    <text evidence="2">The sequence shown here is derived from an EMBL/GenBank/DDBJ whole genome shotgun (WGS) entry which is preliminary data.</text>
</comment>
<dbReference type="SUPFAM" id="SSF54626">
    <property type="entry name" value="Chalcone isomerase"/>
    <property type="match status" value="1"/>
</dbReference>